<feature type="region of interest" description="Disordered" evidence="1">
    <location>
        <begin position="78"/>
        <end position="115"/>
    </location>
</feature>
<dbReference type="EMBL" id="KK198759">
    <property type="protein sequence ID" value="KCW63786.1"/>
    <property type="molecule type" value="Genomic_DNA"/>
</dbReference>
<name>A0A059BD14_EUCGR</name>
<dbReference type="Gramene" id="KCW63786">
    <property type="protein sequence ID" value="KCW63786"/>
    <property type="gene ID" value="EUGRSUZ_G01450"/>
</dbReference>
<accession>A0A059BD14</accession>
<sequence length="164" mass="18046">MTWNIPKPSNSHSLGILLVNWAVLIRFSFIDSAGLFIFSHLRIRRGCLHRTSQRGLGTVHGVSLSGVSFHRPPFKFPSVKPSHDRSGAMAGSRSGTAEPWPRSRQNLKPRPPNRPWSQICRGYGFTDLARAGLVKTCSIIFEGSAMMARPRSGEGSALSFSEAQ</sequence>
<evidence type="ECO:0000256" key="2">
    <source>
        <dbReference type="SAM" id="Phobius"/>
    </source>
</evidence>
<reference evidence="3" key="1">
    <citation type="submission" date="2013-07" db="EMBL/GenBank/DDBJ databases">
        <title>The genome of Eucalyptus grandis.</title>
        <authorList>
            <person name="Schmutz J."/>
            <person name="Hayes R."/>
            <person name="Myburg A."/>
            <person name="Tuskan G."/>
            <person name="Grattapaglia D."/>
            <person name="Rokhsar D.S."/>
        </authorList>
    </citation>
    <scope>NUCLEOTIDE SEQUENCE</scope>
    <source>
        <tissue evidence="3">Leaf extractions</tissue>
    </source>
</reference>
<organism evidence="3">
    <name type="scientific">Eucalyptus grandis</name>
    <name type="common">Flooded gum</name>
    <dbReference type="NCBI Taxonomy" id="71139"/>
    <lineage>
        <taxon>Eukaryota</taxon>
        <taxon>Viridiplantae</taxon>
        <taxon>Streptophyta</taxon>
        <taxon>Embryophyta</taxon>
        <taxon>Tracheophyta</taxon>
        <taxon>Spermatophyta</taxon>
        <taxon>Magnoliopsida</taxon>
        <taxon>eudicotyledons</taxon>
        <taxon>Gunneridae</taxon>
        <taxon>Pentapetalae</taxon>
        <taxon>rosids</taxon>
        <taxon>malvids</taxon>
        <taxon>Myrtales</taxon>
        <taxon>Myrtaceae</taxon>
        <taxon>Myrtoideae</taxon>
        <taxon>Eucalypteae</taxon>
        <taxon>Eucalyptus</taxon>
    </lineage>
</organism>
<evidence type="ECO:0000313" key="3">
    <source>
        <dbReference type="EMBL" id="KCW63786.1"/>
    </source>
</evidence>
<evidence type="ECO:0000256" key="1">
    <source>
        <dbReference type="SAM" id="MobiDB-lite"/>
    </source>
</evidence>
<gene>
    <name evidence="3" type="ORF">EUGRSUZ_G01450</name>
</gene>
<dbReference type="AlphaFoldDB" id="A0A059BD14"/>
<dbReference type="InParanoid" id="A0A059BD14"/>
<feature type="transmembrane region" description="Helical" evidence="2">
    <location>
        <begin position="12"/>
        <end position="38"/>
    </location>
</feature>
<keyword evidence="2" id="KW-1133">Transmembrane helix</keyword>
<keyword evidence="2" id="KW-0472">Membrane</keyword>
<proteinExistence type="predicted"/>
<protein>
    <submittedName>
        <fullName evidence="3">Uncharacterized protein</fullName>
    </submittedName>
</protein>
<keyword evidence="2" id="KW-0812">Transmembrane</keyword>